<feature type="signal peptide" evidence="2">
    <location>
        <begin position="1"/>
        <end position="21"/>
    </location>
</feature>
<name>A0A8J2MZU8_9PLEO</name>
<keyword evidence="2" id="KW-0732">Signal</keyword>
<dbReference type="RefSeq" id="XP_043163554.1">
    <property type="nucleotide sequence ID" value="XM_043307619.1"/>
</dbReference>
<evidence type="ECO:0000313" key="3">
    <source>
        <dbReference type="EMBL" id="CAG5136974.1"/>
    </source>
</evidence>
<dbReference type="AlphaFoldDB" id="A0A8J2MZU8"/>
<reference evidence="3" key="1">
    <citation type="submission" date="2021-05" db="EMBL/GenBank/DDBJ databases">
        <authorList>
            <person name="Stam R."/>
        </authorList>
    </citation>
    <scope>NUCLEOTIDE SEQUENCE</scope>
    <source>
        <strain evidence="3">CS162</strain>
    </source>
</reference>
<comment type="caution">
    <text evidence="3">The sequence shown here is derived from an EMBL/GenBank/DDBJ whole genome shotgun (WGS) entry which is preliminary data.</text>
</comment>
<dbReference type="Proteomes" id="UP000676310">
    <property type="component" value="Unassembled WGS sequence"/>
</dbReference>
<accession>A0A8J2MZU8</accession>
<gene>
    <name evidence="3" type="ORF">ALTATR162_LOCUS26</name>
</gene>
<dbReference type="GeneID" id="67014062"/>
<evidence type="ECO:0000256" key="2">
    <source>
        <dbReference type="SAM" id="SignalP"/>
    </source>
</evidence>
<protein>
    <submittedName>
        <fullName evidence="3">Uncharacterized protein</fullName>
    </submittedName>
</protein>
<feature type="chain" id="PRO_5035320388" evidence="2">
    <location>
        <begin position="22"/>
        <end position="210"/>
    </location>
</feature>
<dbReference type="OrthoDB" id="10447881at2759"/>
<evidence type="ECO:0000313" key="4">
    <source>
        <dbReference type="Proteomes" id="UP000676310"/>
    </source>
</evidence>
<proteinExistence type="predicted"/>
<feature type="compositionally biased region" description="Low complexity" evidence="1">
    <location>
        <begin position="129"/>
        <end position="146"/>
    </location>
</feature>
<sequence>MRTYYLVAHLFLAIHNQGTSANHVNTTGPSHSVAAAPTSDTLINTTLVNGSMGWLSFDVIQPTVPTESVIAQDNHSVLSASEFAKVELHLGGLHGSGVIELTSSPAALTTGDHASGVASPQCTPRIQSISESLSTSNQSSTTRSNNVTGLAALPTPTSLFNNTNFNISRLSTFAAPALQSLSGELAGKSRASSYCSIVAATASLCFIVFS</sequence>
<organism evidence="3 4">
    <name type="scientific">Alternaria atra</name>
    <dbReference type="NCBI Taxonomy" id="119953"/>
    <lineage>
        <taxon>Eukaryota</taxon>
        <taxon>Fungi</taxon>
        <taxon>Dikarya</taxon>
        <taxon>Ascomycota</taxon>
        <taxon>Pezizomycotina</taxon>
        <taxon>Dothideomycetes</taxon>
        <taxon>Pleosporomycetidae</taxon>
        <taxon>Pleosporales</taxon>
        <taxon>Pleosporineae</taxon>
        <taxon>Pleosporaceae</taxon>
        <taxon>Alternaria</taxon>
        <taxon>Alternaria sect. Ulocladioides</taxon>
    </lineage>
</organism>
<keyword evidence="4" id="KW-1185">Reference proteome</keyword>
<dbReference type="EMBL" id="CAJRGZ010000004">
    <property type="protein sequence ID" value="CAG5136974.1"/>
    <property type="molecule type" value="Genomic_DNA"/>
</dbReference>
<feature type="region of interest" description="Disordered" evidence="1">
    <location>
        <begin position="129"/>
        <end position="148"/>
    </location>
</feature>
<evidence type="ECO:0000256" key="1">
    <source>
        <dbReference type="SAM" id="MobiDB-lite"/>
    </source>
</evidence>